<organism evidence="2 3">
    <name type="scientific">Marivirga lumbricoides</name>
    <dbReference type="NCBI Taxonomy" id="1046115"/>
    <lineage>
        <taxon>Bacteria</taxon>
        <taxon>Pseudomonadati</taxon>
        <taxon>Bacteroidota</taxon>
        <taxon>Cytophagia</taxon>
        <taxon>Cytophagales</taxon>
        <taxon>Marivirgaceae</taxon>
        <taxon>Marivirga</taxon>
    </lineage>
</organism>
<protein>
    <recommendedName>
        <fullName evidence="4">Histidine kinase N-terminal 7TM region domain-containing protein</fullName>
    </recommendedName>
</protein>
<keyword evidence="1" id="KW-0812">Transmembrane</keyword>
<evidence type="ECO:0000313" key="2">
    <source>
        <dbReference type="EMBL" id="PTB96921.1"/>
    </source>
</evidence>
<sequence>MNSTFLDFTVIIGSTVGYFISISLLVSPFYKNRANKYLSVSLFILASITLLGWYNAEKGIFRLLQMIMWELLVPVTLFKYFLIQIKHLHEKTIIVKKIFPTIHLVMLRITLT</sequence>
<keyword evidence="1" id="KW-1133">Transmembrane helix</keyword>
<comment type="caution">
    <text evidence="2">The sequence shown here is derived from an EMBL/GenBank/DDBJ whole genome shotgun (WGS) entry which is preliminary data.</text>
</comment>
<evidence type="ECO:0008006" key="4">
    <source>
        <dbReference type="Google" id="ProtNLM"/>
    </source>
</evidence>
<proteinExistence type="predicted"/>
<dbReference type="EMBL" id="PYVU01000031">
    <property type="protein sequence ID" value="PTB96921.1"/>
    <property type="molecule type" value="Genomic_DNA"/>
</dbReference>
<dbReference type="AlphaFoldDB" id="A0A2T4DSV4"/>
<dbReference type="Proteomes" id="UP000240608">
    <property type="component" value="Unassembled WGS sequence"/>
</dbReference>
<gene>
    <name evidence="2" type="ORF">C9994_05205</name>
</gene>
<evidence type="ECO:0000313" key="3">
    <source>
        <dbReference type="Proteomes" id="UP000240608"/>
    </source>
</evidence>
<accession>A0A2T4DSV4</accession>
<keyword evidence="1" id="KW-0472">Membrane</keyword>
<evidence type="ECO:0000256" key="1">
    <source>
        <dbReference type="SAM" id="Phobius"/>
    </source>
</evidence>
<reference evidence="2 3" key="1">
    <citation type="submission" date="2018-03" db="EMBL/GenBank/DDBJ databases">
        <title>Cross-interface Injection: A General Nanoliter Liquid Handling Method Applied to Single Cells Genome Amplification Automated Nanoliter Liquid Handling Applied to Single Cell Multiple Displacement Amplification.</title>
        <authorList>
            <person name="Yun J."/>
            <person name="Xu P."/>
            <person name="Xu J."/>
            <person name="Dai X."/>
            <person name="Wang Y."/>
            <person name="Zheng X."/>
            <person name="Cao C."/>
            <person name="Yi Q."/>
            <person name="Zhu Y."/>
            <person name="Wang L."/>
            <person name="Dong Z."/>
            <person name="Huang Y."/>
            <person name="Huang L."/>
            <person name="Du W."/>
        </authorList>
    </citation>
    <scope>NUCLEOTIDE SEQUENCE [LARGE SCALE GENOMIC DNA]</scope>
    <source>
        <strain evidence="2 3">Z-D1-2</strain>
    </source>
</reference>
<feature type="transmembrane region" description="Helical" evidence="1">
    <location>
        <begin position="6"/>
        <end position="30"/>
    </location>
</feature>
<name>A0A2T4DSV4_9BACT</name>
<feature type="transmembrane region" description="Helical" evidence="1">
    <location>
        <begin position="60"/>
        <end position="82"/>
    </location>
</feature>
<feature type="transmembrane region" description="Helical" evidence="1">
    <location>
        <begin position="37"/>
        <end position="54"/>
    </location>
</feature>